<dbReference type="PANTHER" id="PTHR38733:SF1">
    <property type="entry name" value="TYPE IV METHYL-DIRECTED RESTRICTION ENZYME ECOKMCRBC"/>
    <property type="match status" value="1"/>
</dbReference>
<dbReference type="InterPro" id="IPR019292">
    <property type="entry name" value="McrC"/>
</dbReference>
<evidence type="ECO:0008006" key="3">
    <source>
        <dbReference type="Google" id="ProtNLM"/>
    </source>
</evidence>
<dbReference type="Pfam" id="PF10117">
    <property type="entry name" value="McrBC"/>
    <property type="match status" value="1"/>
</dbReference>
<dbReference type="AlphaFoldDB" id="A0A930N040"/>
<gene>
    <name evidence="1" type="ORF">HXN26_00170</name>
</gene>
<evidence type="ECO:0000313" key="2">
    <source>
        <dbReference type="Proteomes" id="UP000771736"/>
    </source>
</evidence>
<sequence length="446" mass="52455">MRINLTDNNIGQRDKQTFIRKDIAALFPIADKTIADLCNDNENLLIFPRYDEKTKDRIEESPILKIINTNDSDKVRIATGNIMGFIGVDKLRIKIKSRFDNGCNDYFLHYMLQKVLSFNLFDLNHNNEQEDVFDFIIFMFPYFLKAALQQGVYREYQHFKYNDSNLKGRIDISRHIAKNMPFVGNIAYATREYSRDNDMTELIRHTIEFIKTKKYGEAILNIDQETKENVKAIVDNTPLYNKLERNNIVGKNLRIKNHSYYTEYRPLQILCLQILRMEEMKYGENDEEVCGILFDGAWLWEEYVNTILQERGFKHPRNKEKEDPIYLFEDNKGKRYPDFYKDDMVLDAKYKHLGSYSRVSEVDRNDVHQLISYITALHVENGGFVAPLEQPQSEIPTSYLKGSTASLSIYGIEIVKDAISYADFCDKMKMTETTFIKSIMQQRFQQ</sequence>
<protein>
    <recommendedName>
        <fullName evidence="3">5-methylcytosine-specific restriction endonuclease McrBC regulatory subunit McrC</fullName>
    </recommendedName>
</protein>
<dbReference type="PANTHER" id="PTHR38733">
    <property type="entry name" value="PROTEIN MCRC"/>
    <property type="match status" value="1"/>
</dbReference>
<comment type="caution">
    <text evidence="1">The sequence shown here is derived from an EMBL/GenBank/DDBJ whole genome shotgun (WGS) entry which is preliminary data.</text>
</comment>
<evidence type="ECO:0000313" key="1">
    <source>
        <dbReference type="EMBL" id="MBF1383262.1"/>
    </source>
</evidence>
<reference evidence="1" key="1">
    <citation type="submission" date="2020-04" db="EMBL/GenBank/DDBJ databases">
        <title>Deep metagenomics examines the oral microbiome during advanced dental caries in children, revealing novel taxa and co-occurrences with host molecules.</title>
        <authorList>
            <person name="Baker J.L."/>
            <person name="Morton J.T."/>
            <person name="Dinis M."/>
            <person name="Alvarez R."/>
            <person name="Tran N.C."/>
            <person name="Knight R."/>
            <person name="Edlund A."/>
        </authorList>
    </citation>
    <scope>NUCLEOTIDE SEQUENCE</scope>
    <source>
        <strain evidence="1">JCVI_44_bin.5</strain>
    </source>
</reference>
<dbReference type="RefSeq" id="WP_273158021.1">
    <property type="nucleotide sequence ID" value="NZ_JABZSJ010000001.1"/>
</dbReference>
<organism evidence="1 2">
    <name type="scientific">Prevotella aurantiaca</name>
    <dbReference type="NCBI Taxonomy" id="596085"/>
    <lineage>
        <taxon>Bacteria</taxon>
        <taxon>Pseudomonadati</taxon>
        <taxon>Bacteroidota</taxon>
        <taxon>Bacteroidia</taxon>
        <taxon>Bacteroidales</taxon>
        <taxon>Prevotellaceae</taxon>
        <taxon>Prevotella</taxon>
    </lineage>
</organism>
<name>A0A930N040_9BACT</name>
<accession>A0A930N040</accession>
<proteinExistence type="predicted"/>
<dbReference type="EMBL" id="JABZSJ010000001">
    <property type="protein sequence ID" value="MBF1383262.1"/>
    <property type="molecule type" value="Genomic_DNA"/>
</dbReference>
<dbReference type="Proteomes" id="UP000771736">
    <property type="component" value="Unassembled WGS sequence"/>
</dbReference>